<name>A0A3M8DXV8_9BACL</name>
<dbReference type="SMART" id="SM00448">
    <property type="entry name" value="REC"/>
    <property type="match status" value="1"/>
</dbReference>
<evidence type="ECO:0000256" key="7">
    <source>
        <dbReference type="PROSITE-ProRule" id="PRU01091"/>
    </source>
</evidence>
<proteinExistence type="predicted"/>
<dbReference type="GO" id="GO:0032993">
    <property type="term" value="C:protein-DNA complex"/>
    <property type="evidence" value="ECO:0007669"/>
    <property type="project" value="TreeGrafter"/>
</dbReference>
<dbReference type="GO" id="GO:0000976">
    <property type="term" value="F:transcription cis-regulatory region binding"/>
    <property type="evidence" value="ECO:0007669"/>
    <property type="project" value="TreeGrafter"/>
</dbReference>
<dbReference type="InterPro" id="IPR016032">
    <property type="entry name" value="Sig_transdc_resp-reg_C-effctor"/>
</dbReference>
<evidence type="ECO:0000256" key="5">
    <source>
        <dbReference type="ARBA" id="ARBA00023163"/>
    </source>
</evidence>
<keyword evidence="4 7" id="KW-0238">DNA-binding</keyword>
<feature type="domain" description="Response regulatory" evidence="8">
    <location>
        <begin position="5"/>
        <end position="118"/>
    </location>
</feature>
<keyword evidence="2" id="KW-0902">Two-component regulatory system</keyword>
<dbReference type="PANTHER" id="PTHR48111:SF24">
    <property type="entry name" value="TRANSCRIPTIONAL REGULATORY PROTEIN CSSR"/>
    <property type="match status" value="1"/>
</dbReference>
<evidence type="ECO:0000256" key="1">
    <source>
        <dbReference type="ARBA" id="ARBA00022553"/>
    </source>
</evidence>
<dbReference type="Gene3D" id="3.40.50.2300">
    <property type="match status" value="1"/>
</dbReference>
<evidence type="ECO:0000256" key="6">
    <source>
        <dbReference type="PROSITE-ProRule" id="PRU00169"/>
    </source>
</evidence>
<gene>
    <name evidence="10" type="ORF">EDM56_01285</name>
</gene>
<dbReference type="Proteomes" id="UP000271031">
    <property type="component" value="Unassembled WGS sequence"/>
</dbReference>
<comment type="caution">
    <text evidence="10">The sequence shown here is derived from an EMBL/GenBank/DDBJ whole genome shotgun (WGS) entry which is preliminary data.</text>
</comment>
<dbReference type="FunFam" id="3.40.50.2300:FF:000001">
    <property type="entry name" value="DNA-binding response regulator PhoB"/>
    <property type="match status" value="1"/>
</dbReference>
<dbReference type="InterPro" id="IPR011006">
    <property type="entry name" value="CheY-like_superfamily"/>
</dbReference>
<dbReference type="Pfam" id="PF00486">
    <property type="entry name" value="Trans_reg_C"/>
    <property type="match status" value="1"/>
</dbReference>
<reference evidence="10 11" key="1">
    <citation type="submission" date="2018-10" db="EMBL/GenBank/DDBJ databases">
        <title>Phylogenomics of Brevibacillus.</title>
        <authorList>
            <person name="Dunlap C."/>
        </authorList>
    </citation>
    <scope>NUCLEOTIDE SEQUENCE [LARGE SCALE GENOMIC DNA]</scope>
    <source>
        <strain evidence="10 11">JCM 15716</strain>
    </source>
</reference>
<dbReference type="OrthoDB" id="9790442at2"/>
<feature type="modified residue" description="4-aspartylphosphate" evidence="6">
    <location>
        <position position="54"/>
    </location>
</feature>
<keyword evidence="5" id="KW-0804">Transcription</keyword>
<dbReference type="SUPFAM" id="SSF46894">
    <property type="entry name" value="C-terminal effector domain of the bipartite response regulators"/>
    <property type="match status" value="1"/>
</dbReference>
<dbReference type="InterPro" id="IPR001867">
    <property type="entry name" value="OmpR/PhoB-type_DNA-bd"/>
</dbReference>
<sequence length="246" mass="28478">MKEHIIAVVDDDDNIREIVEAYLQKEGYRTVGLSTAEAAWELWTQSPPDLWILDIMLPGMDGYEFCRRIRNEAEVPIILISARDEEVDKILGLEMGSDDYLTKPFSPRELVARVKRHLHRWDALKRLQQGGRPAEPDAGKTEPGTQAVTTMESGELRLKLDERRVFWGADEIEITAKEFTLLQIMVERPNRAFARDELLTLVWGMDYFGSERAVDDLIKRLRKKMEGLPIETVWGYGYRLRLEAEE</sequence>
<keyword evidence="1 6" id="KW-0597">Phosphoprotein</keyword>
<evidence type="ECO:0000313" key="10">
    <source>
        <dbReference type="EMBL" id="RNB92359.1"/>
    </source>
</evidence>
<keyword evidence="11" id="KW-1185">Reference proteome</keyword>
<dbReference type="GO" id="GO:0000156">
    <property type="term" value="F:phosphorelay response regulator activity"/>
    <property type="evidence" value="ECO:0007669"/>
    <property type="project" value="TreeGrafter"/>
</dbReference>
<organism evidence="10 11">
    <name type="scientific">Brevibacillus fluminis</name>
    <dbReference type="NCBI Taxonomy" id="511487"/>
    <lineage>
        <taxon>Bacteria</taxon>
        <taxon>Bacillati</taxon>
        <taxon>Bacillota</taxon>
        <taxon>Bacilli</taxon>
        <taxon>Bacillales</taxon>
        <taxon>Paenibacillaceae</taxon>
        <taxon>Brevibacillus</taxon>
    </lineage>
</organism>
<dbReference type="Pfam" id="PF00072">
    <property type="entry name" value="Response_reg"/>
    <property type="match status" value="1"/>
</dbReference>
<dbReference type="AlphaFoldDB" id="A0A3M8DXV8"/>
<accession>A0A3M8DXV8</accession>
<dbReference type="SUPFAM" id="SSF52172">
    <property type="entry name" value="CheY-like"/>
    <property type="match status" value="1"/>
</dbReference>
<evidence type="ECO:0000256" key="2">
    <source>
        <dbReference type="ARBA" id="ARBA00023012"/>
    </source>
</evidence>
<dbReference type="PROSITE" id="PS50110">
    <property type="entry name" value="RESPONSE_REGULATORY"/>
    <property type="match status" value="1"/>
</dbReference>
<evidence type="ECO:0000259" key="9">
    <source>
        <dbReference type="PROSITE" id="PS51755"/>
    </source>
</evidence>
<keyword evidence="3" id="KW-0805">Transcription regulation</keyword>
<feature type="domain" description="OmpR/PhoB-type" evidence="9">
    <location>
        <begin position="148"/>
        <end position="242"/>
    </location>
</feature>
<dbReference type="InterPro" id="IPR036388">
    <property type="entry name" value="WH-like_DNA-bd_sf"/>
</dbReference>
<dbReference type="GO" id="GO:0005829">
    <property type="term" value="C:cytosol"/>
    <property type="evidence" value="ECO:0007669"/>
    <property type="project" value="TreeGrafter"/>
</dbReference>
<dbReference type="CDD" id="cd00383">
    <property type="entry name" value="trans_reg_C"/>
    <property type="match status" value="1"/>
</dbReference>
<dbReference type="PANTHER" id="PTHR48111">
    <property type="entry name" value="REGULATOR OF RPOS"/>
    <property type="match status" value="1"/>
</dbReference>
<dbReference type="Gene3D" id="6.10.250.690">
    <property type="match status" value="1"/>
</dbReference>
<dbReference type="EMBL" id="RHHQ01000003">
    <property type="protein sequence ID" value="RNB92359.1"/>
    <property type="molecule type" value="Genomic_DNA"/>
</dbReference>
<dbReference type="GO" id="GO:0006355">
    <property type="term" value="P:regulation of DNA-templated transcription"/>
    <property type="evidence" value="ECO:0007669"/>
    <property type="project" value="InterPro"/>
</dbReference>
<evidence type="ECO:0000256" key="3">
    <source>
        <dbReference type="ARBA" id="ARBA00023015"/>
    </source>
</evidence>
<dbReference type="Gene3D" id="1.10.10.10">
    <property type="entry name" value="Winged helix-like DNA-binding domain superfamily/Winged helix DNA-binding domain"/>
    <property type="match status" value="1"/>
</dbReference>
<protein>
    <submittedName>
        <fullName evidence="10">DNA-binding response regulator</fullName>
    </submittedName>
</protein>
<dbReference type="RefSeq" id="WP_122916065.1">
    <property type="nucleotide sequence ID" value="NZ_RHHQ01000003.1"/>
</dbReference>
<feature type="DNA-binding region" description="OmpR/PhoB-type" evidence="7">
    <location>
        <begin position="148"/>
        <end position="242"/>
    </location>
</feature>
<dbReference type="SMART" id="SM00862">
    <property type="entry name" value="Trans_reg_C"/>
    <property type="match status" value="1"/>
</dbReference>
<dbReference type="InterPro" id="IPR039420">
    <property type="entry name" value="WalR-like"/>
</dbReference>
<evidence type="ECO:0000313" key="11">
    <source>
        <dbReference type="Proteomes" id="UP000271031"/>
    </source>
</evidence>
<dbReference type="PROSITE" id="PS51755">
    <property type="entry name" value="OMPR_PHOB"/>
    <property type="match status" value="1"/>
</dbReference>
<dbReference type="InterPro" id="IPR001789">
    <property type="entry name" value="Sig_transdc_resp-reg_receiver"/>
</dbReference>
<evidence type="ECO:0000259" key="8">
    <source>
        <dbReference type="PROSITE" id="PS50110"/>
    </source>
</evidence>
<evidence type="ECO:0000256" key="4">
    <source>
        <dbReference type="ARBA" id="ARBA00023125"/>
    </source>
</evidence>